<accession>A0A0R1S700</accession>
<dbReference type="InterPro" id="IPR029068">
    <property type="entry name" value="Glyas_Bleomycin-R_OHBP_Dase"/>
</dbReference>
<dbReference type="EMBL" id="AZEY01000090">
    <property type="protein sequence ID" value="KRL64711.1"/>
    <property type="molecule type" value="Genomic_DNA"/>
</dbReference>
<evidence type="ECO:0000313" key="3">
    <source>
        <dbReference type="Proteomes" id="UP000052013"/>
    </source>
</evidence>
<dbReference type="AlphaFoldDB" id="A0A0R1S700"/>
<organism evidence="2 3">
    <name type="scientific">Lentilactobacillus diolivorans DSM 14421</name>
    <dbReference type="NCBI Taxonomy" id="1423739"/>
    <lineage>
        <taxon>Bacteria</taxon>
        <taxon>Bacillati</taxon>
        <taxon>Bacillota</taxon>
        <taxon>Bacilli</taxon>
        <taxon>Lactobacillales</taxon>
        <taxon>Lactobacillaceae</taxon>
        <taxon>Lentilactobacillus</taxon>
    </lineage>
</organism>
<dbReference type="RefSeq" id="WP_057865659.1">
    <property type="nucleotide sequence ID" value="NZ_AZEY01000090.1"/>
</dbReference>
<dbReference type="Gene3D" id="3.10.180.10">
    <property type="entry name" value="2,3-Dihydroxybiphenyl 1,2-Dioxygenase, domain 1"/>
    <property type="match status" value="1"/>
</dbReference>
<feature type="domain" description="Glyoxalase/fosfomycin resistance/dioxygenase" evidence="1">
    <location>
        <begin position="9"/>
        <end position="112"/>
    </location>
</feature>
<dbReference type="Proteomes" id="UP000052013">
    <property type="component" value="Unassembled WGS sequence"/>
</dbReference>
<protein>
    <recommendedName>
        <fullName evidence="1">Glyoxalase/fosfomycin resistance/dioxygenase domain-containing protein</fullName>
    </recommendedName>
</protein>
<sequence length="117" mass="13674">MKILKSYTRVYVHHLNATLNRYQQLLSTTVESRFKYPQKGLELASIGNLLLISGNEDSLRPFRTTQITFLVDDLDEFVVFFKQHHFQIIHPYQHVPTGKNITVKDPEGFIAEYVQHV</sequence>
<dbReference type="PATRIC" id="fig|1423739.3.peg.1281"/>
<proteinExistence type="predicted"/>
<comment type="caution">
    <text evidence="2">The sequence shown here is derived from an EMBL/GenBank/DDBJ whole genome shotgun (WGS) entry which is preliminary data.</text>
</comment>
<dbReference type="CDD" id="cd06587">
    <property type="entry name" value="VOC"/>
    <property type="match status" value="1"/>
</dbReference>
<gene>
    <name evidence="2" type="ORF">FC85_GL001227</name>
</gene>
<evidence type="ECO:0000259" key="1">
    <source>
        <dbReference type="Pfam" id="PF00903"/>
    </source>
</evidence>
<dbReference type="SUPFAM" id="SSF54593">
    <property type="entry name" value="Glyoxalase/Bleomycin resistance protein/Dihydroxybiphenyl dioxygenase"/>
    <property type="match status" value="1"/>
</dbReference>
<dbReference type="InterPro" id="IPR004360">
    <property type="entry name" value="Glyas_Fos-R_dOase_dom"/>
</dbReference>
<dbReference type="Pfam" id="PF00903">
    <property type="entry name" value="Glyoxalase"/>
    <property type="match status" value="1"/>
</dbReference>
<dbReference type="STRING" id="1423739.FC85_GL001227"/>
<evidence type="ECO:0000313" key="2">
    <source>
        <dbReference type="EMBL" id="KRL64711.1"/>
    </source>
</evidence>
<name>A0A0R1S700_9LACO</name>
<reference evidence="2 3" key="1">
    <citation type="journal article" date="2015" name="Genome Announc.">
        <title>Expanding the biotechnology potential of lactobacilli through comparative genomics of 213 strains and associated genera.</title>
        <authorList>
            <person name="Sun Z."/>
            <person name="Harris H.M."/>
            <person name="McCann A."/>
            <person name="Guo C."/>
            <person name="Argimon S."/>
            <person name="Zhang W."/>
            <person name="Yang X."/>
            <person name="Jeffery I.B."/>
            <person name="Cooney J.C."/>
            <person name="Kagawa T.F."/>
            <person name="Liu W."/>
            <person name="Song Y."/>
            <person name="Salvetti E."/>
            <person name="Wrobel A."/>
            <person name="Rasinkangas P."/>
            <person name="Parkhill J."/>
            <person name="Rea M.C."/>
            <person name="O'Sullivan O."/>
            <person name="Ritari J."/>
            <person name="Douillard F.P."/>
            <person name="Paul Ross R."/>
            <person name="Yang R."/>
            <person name="Briner A.E."/>
            <person name="Felis G.E."/>
            <person name="de Vos W.M."/>
            <person name="Barrangou R."/>
            <person name="Klaenhammer T.R."/>
            <person name="Caufield P.W."/>
            <person name="Cui Y."/>
            <person name="Zhang H."/>
            <person name="O'Toole P.W."/>
        </authorList>
    </citation>
    <scope>NUCLEOTIDE SEQUENCE [LARGE SCALE GENOMIC DNA]</scope>
    <source>
        <strain evidence="2 3">DSM 14421</strain>
    </source>
</reference>